<dbReference type="SMART" id="SM00862">
    <property type="entry name" value="Trans_reg_C"/>
    <property type="match status" value="1"/>
</dbReference>
<dbReference type="PANTHER" id="PTHR48111:SF22">
    <property type="entry name" value="REGULATOR OF RPOS"/>
    <property type="match status" value="1"/>
</dbReference>
<evidence type="ECO:0000313" key="11">
    <source>
        <dbReference type="Proteomes" id="UP000263486"/>
    </source>
</evidence>
<evidence type="ECO:0000259" key="9">
    <source>
        <dbReference type="PROSITE" id="PS51755"/>
    </source>
</evidence>
<accession>A0ABX9KD30</accession>
<dbReference type="Proteomes" id="UP000263486">
    <property type="component" value="Unassembled WGS sequence"/>
</dbReference>
<dbReference type="Gene3D" id="1.10.10.10">
    <property type="entry name" value="Winged helix-like DNA-binding domain superfamily/Winged helix DNA-binding domain"/>
    <property type="match status" value="1"/>
</dbReference>
<feature type="domain" description="OmpR/PhoB-type" evidence="9">
    <location>
        <begin position="124"/>
        <end position="222"/>
    </location>
</feature>
<gene>
    <name evidence="10" type="ORF">DYH56_14970</name>
</gene>
<evidence type="ECO:0000256" key="6">
    <source>
        <dbReference type="PROSITE-ProRule" id="PRU00169"/>
    </source>
</evidence>
<dbReference type="Gene3D" id="3.40.50.2300">
    <property type="match status" value="1"/>
</dbReference>
<keyword evidence="5" id="KW-0804">Transcription</keyword>
<name>A0ABX9KD30_9FUSO</name>
<keyword evidence="2" id="KW-0902">Two-component regulatory system</keyword>
<protein>
    <submittedName>
        <fullName evidence="10">Response regulator</fullName>
    </submittedName>
</protein>
<feature type="domain" description="Response regulatory" evidence="8">
    <location>
        <begin position="2"/>
        <end position="116"/>
    </location>
</feature>
<evidence type="ECO:0000256" key="7">
    <source>
        <dbReference type="PROSITE-ProRule" id="PRU01091"/>
    </source>
</evidence>
<dbReference type="EMBL" id="QUAJ01000047">
    <property type="protein sequence ID" value="REI39391.1"/>
    <property type="molecule type" value="Genomic_DNA"/>
</dbReference>
<dbReference type="InterPro" id="IPR036388">
    <property type="entry name" value="WH-like_DNA-bd_sf"/>
</dbReference>
<evidence type="ECO:0000256" key="2">
    <source>
        <dbReference type="ARBA" id="ARBA00023012"/>
    </source>
</evidence>
<dbReference type="Gene3D" id="6.10.250.690">
    <property type="match status" value="1"/>
</dbReference>
<dbReference type="RefSeq" id="WP_114643675.1">
    <property type="nucleotide sequence ID" value="NZ_JAACIO010000044.1"/>
</dbReference>
<dbReference type="InterPro" id="IPR039420">
    <property type="entry name" value="WalR-like"/>
</dbReference>
<sequence>MKILLVEDEKQISDYITKGLLEAGYDVDAVDNGEDAISYATNNDYSLILLDIMIPKKNGIEVVKYLKKQKDNTHIILISAKDQIQDKVVGLDAGADDYLVKPFAFSELLARIRAIFRRSTEGNDNVLTAENLKMDLVKRIVSRDGQIIDLTSREFNLLEYFIENKNTVLTRMMITEKVWNINFISDTNVVDVYINHLRKKIDKAFDKKLIHTVRGVGYILKD</sequence>
<reference evidence="10 11" key="1">
    <citation type="submission" date="2018-08" db="EMBL/GenBank/DDBJ databases">
        <title>Draft genome sequence of Psychrilyobacter sp. strain SD5 isolated from Black Sea water.</title>
        <authorList>
            <person name="Yadav S."/>
            <person name="Villanueva L."/>
            <person name="Damste J.S.S."/>
        </authorList>
    </citation>
    <scope>NUCLEOTIDE SEQUENCE [LARGE SCALE GENOMIC DNA]</scope>
    <source>
        <strain evidence="10 11">SD5</strain>
    </source>
</reference>
<keyword evidence="1 6" id="KW-0597">Phosphoprotein</keyword>
<evidence type="ECO:0000259" key="8">
    <source>
        <dbReference type="PROSITE" id="PS50110"/>
    </source>
</evidence>
<dbReference type="InterPro" id="IPR011006">
    <property type="entry name" value="CheY-like_superfamily"/>
</dbReference>
<dbReference type="Pfam" id="PF00486">
    <property type="entry name" value="Trans_reg_C"/>
    <property type="match status" value="1"/>
</dbReference>
<evidence type="ECO:0000256" key="4">
    <source>
        <dbReference type="ARBA" id="ARBA00023125"/>
    </source>
</evidence>
<dbReference type="SMART" id="SM00448">
    <property type="entry name" value="REC"/>
    <property type="match status" value="1"/>
</dbReference>
<dbReference type="CDD" id="cd00383">
    <property type="entry name" value="trans_reg_C"/>
    <property type="match status" value="1"/>
</dbReference>
<keyword evidence="3" id="KW-0805">Transcription regulation</keyword>
<comment type="caution">
    <text evidence="10">The sequence shown here is derived from an EMBL/GenBank/DDBJ whole genome shotgun (WGS) entry which is preliminary data.</text>
</comment>
<feature type="DNA-binding region" description="OmpR/PhoB-type" evidence="7">
    <location>
        <begin position="124"/>
        <end position="222"/>
    </location>
</feature>
<dbReference type="InterPro" id="IPR001789">
    <property type="entry name" value="Sig_transdc_resp-reg_receiver"/>
</dbReference>
<organism evidence="10 11">
    <name type="scientific">Psychrilyobacter piezotolerans</name>
    <dbReference type="NCBI Taxonomy" id="2293438"/>
    <lineage>
        <taxon>Bacteria</taxon>
        <taxon>Fusobacteriati</taxon>
        <taxon>Fusobacteriota</taxon>
        <taxon>Fusobacteriia</taxon>
        <taxon>Fusobacteriales</taxon>
        <taxon>Fusobacteriaceae</taxon>
        <taxon>Psychrilyobacter</taxon>
    </lineage>
</organism>
<evidence type="ECO:0000256" key="1">
    <source>
        <dbReference type="ARBA" id="ARBA00022553"/>
    </source>
</evidence>
<keyword evidence="11" id="KW-1185">Reference proteome</keyword>
<dbReference type="InterPro" id="IPR001867">
    <property type="entry name" value="OmpR/PhoB-type_DNA-bd"/>
</dbReference>
<evidence type="ECO:0000313" key="10">
    <source>
        <dbReference type="EMBL" id="REI39391.1"/>
    </source>
</evidence>
<evidence type="ECO:0000256" key="3">
    <source>
        <dbReference type="ARBA" id="ARBA00023015"/>
    </source>
</evidence>
<dbReference type="SUPFAM" id="SSF52172">
    <property type="entry name" value="CheY-like"/>
    <property type="match status" value="1"/>
</dbReference>
<dbReference type="PANTHER" id="PTHR48111">
    <property type="entry name" value="REGULATOR OF RPOS"/>
    <property type="match status" value="1"/>
</dbReference>
<evidence type="ECO:0000256" key="5">
    <source>
        <dbReference type="ARBA" id="ARBA00023163"/>
    </source>
</evidence>
<keyword evidence="4 7" id="KW-0238">DNA-binding</keyword>
<feature type="modified residue" description="4-aspartylphosphate" evidence="6">
    <location>
        <position position="51"/>
    </location>
</feature>
<dbReference type="PROSITE" id="PS51755">
    <property type="entry name" value="OMPR_PHOB"/>
    <property type="match status" value="1"/>
</dbReference>
<proteinExistence type="predicted"/>
<dbReference type="Pfam" id="PF00072">
    <property type="entry name" value="Response_reg"/>
    <property type="match status" value="1"/>
</dbReference>
<dbReference type="PROSITE" id="PS50110">
    <property type="entry name" value="RESPONSE_REGULATORY"/>
    <property type="match status" value="1"/>
</dbReference>